<dbReference type="EMBL" id="CADEBD010000288">
    <property type="protein sequence ID" value="CAB3230855.1"/>
    <property type="molecule type" value="Genomic_DNA"/>
</dbReference>
<dbReference type="OrthoDB" id="206088at2759"/>
<accession>A0A8S0ZDV6</accession>
<proteinExistence type="predicted"/>
<comment type="caution">
    <text evidence="1">The sequence shown here is derived from an EMBL/GenBank/DDBJ whole genome shotgun (WGS) entry which is preliminary data.</text>
</comment>
<sequence length="138" mass="14872">MIKLVSNQYQAHGRVCACATCVVLESSGEVIPQVRPPTPPPCLLLISGHCGGTFELPLFVLADNTPPSRPARSRLARGRSRCLRSSDNGCARDEADSGWARRSLMGTITSRDHASDETCRDYTDAATNATLVININIC</sequence>
<name>A0A8S0ZDV6_ARCPL</name>
<evidence type="ECO:0000313" key="2">
    <source>
        <dbReference type="Proteomes" id="UP000494256"/>
    </source>
</evidence>
<dbReference type="AlphaFoldDB" id="A0A8S0ZDV6"/>
<protein>
    <submittedName>
        <fullName evidence="1">Uncharacterized protein</fullName>
    </submittedName>
</protein>
<evidence type="ECO:0000313" key="1">
    <source>
        <dbReference type="EMBL" id="CAB3230855.1"/>
    </source>
</evidence>
<dbReference type="Proteomes" id="UP000494256">
    <property type="component" value="Unassembled WGS sequence"/>
</dbReference>
<organism evidence="1 2">
    <name type="scientific">Arctia plantaginis</name>
    <name type="common">Wood tiger moth</name>
    <name type="synonym">Phalaena plantaginis</name>
    <dbReference type="NCBI Taxonomy" id="874455"/>
    <lineage>
        <taxon>Eukaryota</taxon>
        <taxon>Metazoa</taxon>
        <taxon>Ecdysozoa</taxon>
        <taxon>Arthropoda</taxon>
        <taxon>Hexapoda</taxon>
        <taxon>Insecta</taxon>
        <taxon>Pterygota</taxon>
        <taxon>Neoptera</taxon>
        <taxon>Endopterygota</taxon>
        <taxon>Lepidoptera</taxon>
        <taxon>Glossata</taxon>
        <taxon>Ditrysia</taxon>
        <taxon>Noctuoidea</taxon>
        <taxon>Erebidae</taxon>
        <taxon>Arctiinae</taxon>
        <taxon>Arctia</taxon>
    </lineage>
</organism>
<reference evidence="1 2" key="1">
    <citation type="submission" date="2020-04" db="EMBL/GenBank/DDBJ databases">
        <authorList>
            <person name="Wallbank WR R."/>
            <person name="Pardo Diaz C."/>
            <person name="Kozak K."/>
            <person name="Martin S."/>
            <person name="Jiggins C."/>
            <person name="Moest M."/>
            <person name="Warren A I."/>
            <person name="Byers J.R.P. K."/>
            <person name="Montejo-Kovacevich G."/>
            <person name="Yen C E."/>
        </authorList>
    </citation>
    <scope>NUCLEOTIDE SEQUENCE [LARGE SCALE GENOMIC DNA]</scope>
</reference>
<gene>
    <name evidence="1" type="ORF">APLA_LOCUS4771</name>
</gene>